<accession>D3HSX3</accession>
<comment type="catalytic activity">
    <reaction evidence="1">
        <text>D-alanyl-D-alanine + H2O = 2 D-alanine</text>
        <dbReference type="Rhea" id="RHEA:20661"/>
        <dbReference type="ChEBI" id="CHEBI:15377"/>
        <dbReference type="ChEBI" id="CHEBI:57416"/>
        <dbReference type="ChEBI" id="CHEBI:57822"/>
        <dbReference type="EC" id="3.4.13.22"/>
    </reaction>
</comment>
<dbReference type="GO" id="GO:0071555">
    <property type="term" value="P:cell wall organization"/>
    <property type="evidence" value="ECO:0007669"/>
    <property type="project" value="UniProtKB-KW"/>
</dbReference>
<keyword evidence="3" id="KW-0479">Metal-binding</keyword>
<keyword evidence="8" id="KW-0961">Cell wall biogenesis/degradation</keyword>
<dbReference type="RefSeq" id="WP_003637200.1">
    <property type="nucleotide sequence ID" value="NC_013861.1"/>
</dbReference>
<dbReference type="GeneID" id="40925862"/>
<evidence type="ECO:0000256" key="4">
    <source>
        <dbReference type="ARBA" id="ARBA00022801"/>
    </source>
</evidence>
<dbReference type="KEGG" id="llo:LLO_1639"/>
<dbReference type="GO" id="GO:0046872">
    <property type="term" value="F:metal ion binding"/>
    <property type="evidence" value="ECO:0007669"/>
    <property type="project" value="UniProtKB-KW"/>
</dbReference>
<dbReference type="OrthoDB" id="9801430at2"/>
<evidence type="ECO:0000256" key="2">
    <source>
        <dbReference type="ARBA" id="ARBA00022670"/>
    </source>
</evidence>
<dbReference type="InterPro" id="IPR009045">
    <property type="entry name" value="Zn_M74/Hedgehog-like"/>
</dbReference>
<keyword evidence="4" id="KW-0378">Hydrolase</keyword>
<evidence type="ECO:0000256" key="7">
    <source>
        <dbReference type="ARBA" id="ARBA00023049"/>
    </source>
</evidence>
<protein>
    <submittedName>
        <fullName evidence="9">Uncharacterized protein</fullName>
    </submittedName>
</protein>
<dbReference type="Pfam" id="PF01427">
    <property type="entry name" value="Peptidase_M15"/>
    <property type="match status" value="1"/>
</dbReference>
<keyword evidence="5" id="KW-0862">Zinc</keyword>
<name>D3HSX3_LEGLN</name>
<dbReference type="EMBL" id="FN650140">
    <property type="protein sequence ID" value="CBJ12013.1"/>
    <property type="molecule type" value="Genomic_DNA"/>
</dbReference>
<keyword evidence="6" id="KW-0224">Dipeptidase</keyword>
<dbReference type="GO" id="GO:0006508">
    <property type="term" value="P:proteolysis"/>
    <property type="evidence" value="ECO:0007669"/>
    <property type="project" value="UniProtKB-KW"/>
</dbReference>
<dbReference type="GO" id="GO:0160237">
    <property type="term" value="F:D-Ala-D-Ala dipeptidase activity"/>
    <property type="evidence" value="ECO:0007669"/>
    <property type="project" value="UniProtKB-EC"/>
</dbReference>
<dbReference type="eggNOG" id="COG2173">
    <property type="taxonomic scope" value="Bacteria"/>
</dbReference>
<dbReference type="GO" id="GO:0008237">
    <property type="term" value="F:metallopeptidase activity"/>
    <property type="evidence" value="ECO:0007669"/>
    <property type="project" value="UniProtKB-KW"/>
</dbReference>
<evidence type="ECO:0000256" key="5">
    <source>
        <dbReference type="ARBA" id="ARBA00022833"/>
    </source>
</evidence>
<dbReference type="Gene3D" id="3.30.1380.10">
    <property type="match status" value="1"/>
</dbReference>
<dbReference type="PANTHER" id="PTHR43126">
    <property type="entry name" value="D-ALANYL-D-ALANINE DIPEPTIDASE"/>
    <property type="match status" value="1"/>
</dbReference>
<keyword evidence="2" id="KW-0645">Protease</keyword>
<evidence type="ECO:0000256" key="8">
    <source>
        <dbReference type="ARBA" id="ARBA00023316"/>
    </source>
</evidence>
<evidence type="ECO:0000256" key="3">
    <source>
        <dbReference type="ARBA" id="ARBA00022723"/>
    </source>
</evidence>
<evidence type="ECO:0000256" key="1">
    <source>
        <dbReference type="ARBA" id="ARBA00001362"/>
    </source>
</evidence>
<proteinExistence type="predicted"/>
<evidence type="ECO:0000256" key="6">
    <source>
        <dbReference type="ARBA" id="ARBA00022997"/>
    </source>
</evidence>
<dbReference type="Proteomes" id="UP000001060">
    <property type="component" value="Chromosome"/>
</dbReference>
<evidence type="ECO:0000313" key="9">
    <source>
        <dbReference type="EMBL" id="CBJ12013.1"/>
    </source>
</evidence>
<keyword evidence="10" id="KW-1185">Reference proteome</keyword>
<dbReference type="HOGENOM" id="CLU_926854_0_0_6"/>
<dbReference type="InterPro" id="IPR000755">
    <property type="entry name" value="A_A_dipeptidase"/>
</dbReference>
<keyword evidence="7" id="KW-0482">Metalloprotease</keyword>
<dbReference type="SUPFAM" id="SSF55166">
    <property type="entry name" value="Hedgehog/DD-peptidase"/>
    <property type="match status" value="1"/>
</dbReference>
<reference evidence="9 10" key="1">
    <citation type="journal article" date="2010" name="PLoS Genet.">
        <title>Analysis of the Legionella longbeachae genome and transcriptome uncovers unique strategies to cause Legionnaires' disease.</title>
        <authorList>
            <person name="Cazalet C."/>
            <person name="Gomez-Valero L."/>
            <person name="Rusniok C."/>
            <person name="Lomma M."/>
            <person name="Dervins-Ravault D."/>
            <person name="Newton H."/>
            <person name="Sansom F."/>
            <person name="Jarraud S."/>
            <person name="Zidane N."/>
            <person name="Ma L."/>
            <person name="Bouchier C."/>
            <person name="Etienne J."/>
            <person name="Hartland E."/>
            <person name="Buchrieser C."/>
        </authorList>
    </citation>
    <scope>NUCLEOTIDE SEQUENCE [LARGE SCALE GENOMIC DNA]</scope>
    <source>
        <strain evidence="9 10">NSW150</strain>
    </source>
</reference>
<gene>
    <name evidence="9" type="ordered locus">LLO_1639</name>
</gene>
<sequence>MYKMFIPNRKATHTLPQPISDHLNELASDNNYFKKLIDNAEADYIQNGVYPLSSDIYQSGLKIEVGESILIDLKEHPHNRIEPLPDEIIEKLKLRNTEFRLWMRPEVRSALIQLTENLPSNWGIYIFEAYRTPEDQKARFLKYRDRLIEEARAQNSPKTDEEIEKELEKLMCPVRDNITPPHTTGGAVELFPVDLNTKELIPMGFNFTDWTKTPPTHYKGEMLTDQEKKNRSILLQAATKAGFINYPGDCWQFNLGNNIWSAITGRSLVYGLLTEEQARKCLKHDDLTQTSENERSLSFT</sequence>
<dbReference type="AlphaFoldDB" id="D3HSX3"/>
<organism evidence="9 10">
    <name type="scientific">Legionella longbeachae serogroup 1 (strain NSW150)</name>
    <dbReference type="NCBI Taxonomy" id="661367"/>
    <lineage>
        <taxon>Bacteria</taxon>
        <taxon>Pseudomonadati</taxon>
        <taxon>Pseudomonadota</taxon>
        <taxon>Gammaproteobacteria</taxon>
        <taxon>Legionellales</taxon>
        <taxon>Legionellaceae</taxon>
        <taxon>Legionella</taxon>
    </lineage>
</organism>
<evidence type="ECO:0000313" key="10">
    <source>
        <dbReference type="Proteomes" id="UP000001060"/>
    </source>
</evidence>